<accession>A0A1H9AB74</accession>
<keyword evidence="7" id="KW-1185">Reference proteome</keyword>
<name>A0A1H9AB74_9HYPH</name>
<gene>
    <name evidence="6" type="ORF">SAMN05216548_101373</name>
</gene>
<dbReference type="GO" id="GO:0015697">
    <property type="term" value="P:quaternary ammonium group transport"/>
    <property type="evidence" value="ECO:0007669"/>
    <property type="project" value="UniProtKB-ARBA"/>
</dbReference>
<organism evidence="6 7">
    <name type="scientific">Faunimonas pinastri</name>
    <dbReference type="NCBI Taxonomy" id="1855383"/>
    <lineage>
        <taxon>Bacteria</taxon>
        <taxon>Pseudomonadati</taxon>
        <taxon>Pseudomonadota</taxon>
        <taxon>Alphaproteobacteria</taxon>
        <taxon>Hyphomicrobiales</taxon>
        <taxon>Afifellaceae</taxon>
        <taxon>Faunimonas</taxon>
    </lineage>
</organism>
<dbReference type="Pfam" id="PF00005">
    <property type="entry name" value="ABC_tran"/>
    <property type="match status" value="1"/>
</dbReference>
<evidence type="ECO:0000256" key="2">
    <source>
        <dbReference type="ARBA" id="ARBA00022448"/>
    </source>
</evidence>
<dbReference type="Gene3D" id="3.40.50.300">
    <property type="entry name" value="P-loop containing nucleotide triphosphate hydrolases"/>
    <property type="match status" value="1"/>
</dbReference>
<dbReference type="InterPro" id="IPR003593">
    <property type="entry name" value="AAA+_ATPase"/>
</dbReference>
<comment type="similarity">
    <text evidence="1">Belongs to the ABC transporter superfamily.</text>
</comment>
<dbReference type="PROSITE" id="PS50893">
    <property type="entry name" value="ABC_TRANSPORTER_2"/>
    <property type="match status" value="1"/>
</dbReference>
<sequence length="361" mass="38573">MASVSFARVGKAFAGHHAVSDVSLQVGEGEFVALLGPSGCGKTTLLRMIAGFEYPDRGEIRIGDELVGAPGFSVPPERRNIGMVFQSYALWPHMSVAGNVGFALKLKHVPRPERHRRVAEMLELVGLGHLGARRPHELSGGQRQRVALARALAARPGVLLLDEPLANLDAHLREAMQREFHRLHRQVATTFIYVTHDQSEAMALADRIAVMEAGVVRQVARPQTLYREPTSASVARFIGRGMVVPVRVTAPAPRPGSVMVDLFGTPLCVRGTAPIGATRGVVLRAEHLTVVAADAPGTIGCRVTDLSFGGATTLVTLMPEGPAGDTTELRAVASGELPEIGQLVGLRIDDGWLLPEDGDTI</sequence>
<dbReference type="PROSITE" id="PS00211">
    <property type="entry name" value="ABC_TRANSPORTER_1"/>
    <property type="match status" value="1"/>
</dbReference>
<dbReference type="InterPro" id="IPR017871">
    <property type="entry name" value="ABC_transporter-like_CS"/>
</dbReference>
<dbReference type="SUPFAM" id="SSF52540">
    <property type="entry name" value="P-loop containing nucleoside triphosphate hydrolases"/>
    <property type="match status" value="1"/>
</dbReference>
<dbReference type="Pfam" id="PF08402">
    <property type="entry name" value="TOBE_2"/>
    <property type="match status" value="1"/>
</dbReference>
<dbReference type="GO" id="GO:0016887">
    <property type="term" value="F:ATP hydrolysis activity"/>
    <property type="evidence" value="ECO:0007669"/>
    <property type="project" value="InterPro"/>
</dbReference>
<dbReference type="RefSeq" id="WP_092494875.1">
    <property type="nucleotide sequence ID" value="NZ_FOFG01000001.1"/>
</dbReference>
<dbReference type="PANTHER" id="PTHR42781">
    <property type="entry name" value="SPERMIDINE/PUTRESCINE IMPORT ATP-BINDING PROTEIN POTA"/>
    <property type="match status" value="1"/>
</dbReference>
<dbReference type="PANTHER" id="PTHR42781:SF4">
    <property type="entry name" value="SPERMIDINE_PUTRESCINE IMPORT ATP-BINDING PROTEIN POTA"/>
    <property type="match status" value="1"/>
</dbReference>
<evidence type="ECO:0000256" key="4">
    <source>
        <dbReference type="ARBA" id="ARBA00022840"/>
    </source>
</evidence>
<evidence type="ECO:0000259" key="5">
    <source>
        <dbReference type="PROSITE" id="PS50893"/>
    </source>
</evidence>
<dbReference type="GO" id="GO:0043190">
    <property type="term" value="C:ATP-binding cassette (ABC) transporter complex"/>
    <property type="evidence" value="ECO:0007669"/>
    <property type="project" value="InterPro"/>
</dbReference>
<keyword evidence="4 6" id="KW-0067">ATP-binding</keyword>
<dbReference type="InterPro" id="IPR003439">
    <property type="entry name" value="ABC_transporter-like_ATP-bd"/>
</dbReference>
<protein>
    <submittedName>
        <fullName evidence="6">Iron(III) transport system ATP-binding protein</fullName>
    </submittedName>
</protein>
<keyword evidence="2" id="KW-0813">Transport</keyword>
<evidence type="ECO:0000313" key="7">
    <source>
        <dbReference type="Proteomes" id="UP000199647"/>
    </source>
</evidence>
<dbReference type="FunFam" id="3.40.50.300:FF:000425">
    <property type="entry name" value="Probable ABC transporter, ATP-binding subunit"/>
    <property type="match status" value="1"/>
</dbReference>
<feature type="domain" description="ABC transporter" evidence="5">
    <location>
        <begin position="4"/>
        <end position="238"/>
    </location>
</feature>
<dbReference type="InterPro" id="IPR050093">
    <property type="entry name" value="ABC_SmlMolc_Importer"/>
</dbReference>
<dbReference type="SMART" id="SM00382">
    <property type="entry name" value="AAA"/>
    <property type="match status" value="1"/>
</dbReference>
<dbReference type="OrthoDB" id="9802264at2"/>
<dbReference type="Proteomes" id="UP000199647">
    <property type="component" value="Unassembled WGS sequence"/>
</dbReference>
<evidence type="ECO:0000313" key="6">
    <source>
        <dbReference type="EMBL" id="SEP73693.1"/>
    </source>
</evidence>
<dbReference type="InterPro" id="IPR013611">
    <property type="entry name" value="Transp-assoc_OB_typ2"/>
</dbReference>
<reference evidence="6 7" key="1">
    <citation type="submission" date="2016-10" db="EMBL/GenBank/DDBJ databases">
        <authorList>
            <person name="de Groot N.N."/>
        </authorList>
    </citation>
    <scope>NUCLEOTIDE SEQUENCE [LARGE SCALE GENOMIC DNA]</scope>
    <source>
        <strain evidence="6 7">A52C2</strain>
    </source>
</reference>
<dbReference type="AlphaFoldDB" id="A0A1H9AB74"/>
<keyword evidence="3" id="KW-0547">Nucleotide-binding</keyword>
<dbReference type="InterPro" id="IPR027417">
    <property type="entry name" value="P-loop_NTPase"/>
</dbReference>
<dbReference type="GO" id="GO:0005524">
    <property type="term" value="F:ATP binding"/>
    <property type="evidence" value="ECO:0007669"/>
    <property type="project" value="UniProtKB-KW"/>
</dbReference>
<evidence type="ECO:0000256" key="3">
    <source>
        <dbReference type="ARBA" id="ARBA00022741"/>
    </source>
</evidence>
<proteinExistence type="inferred from homology"/>
<dbReference type="STRING" id="1855383.SAMN05216548_101373"/>
<dbReference type="GO" id="GO:0022857">
    <property type="term" value="F:transmembrane transporter activity"/>
    <property type="evidence" value="ECO:0007669"/>
    <property type="project" value="InterPro"/>
</dbReference>
<dbReference type="EMBL" id="FOFG01000001">
    <property type="protein sequence ID" value="SEP73693.1"/>
    <property type="molecule type" value="Genomic_DNA"/>
</dbReference>
<evidence type="ECO:0000256" key="1">
    <source>
        <dbReference type="ARBA" id="ARBA00005417"/>
    </source>
</evidence>